<evidence type="ECO:0000256" key="3">
    <source>
        <dbReference type="SAM" id="MobiDB-lite"/>
    </source>
</evidence>
<feature type="compositionally biased region" description="Basic and acidic residues" evidence="3">
    <location>
        <begin position="347"/>
        <end position="356"/>
    </location>
</feature>
<dbReference type="Gene3D" id="3.60.10.10">
    <property type="entry name" value="Endonuclease/exonuclease/phosphatase"/>
    <property type="match status" value="1"/>
</dbReference>
<feature type="domain" description="Endonuclease/exonuclease/phosphatase" evidence="4">
    <location>
        <begin position="83"/>
        <end position="461"/>
    </location>
</feature>
<dbReference type="GO" id="GO:0004535">
    <property type="term" value="F:poly(A)-specific ribonuclease activity"/>
    <property type="evidence" value="ECO:0007669"/>
    <property type="project" value="EnsemblFungi"/>
</dbReference>
<keyword evidence="5" id="KW-0269">Exonuclease</keyword>
<feature type="compositionally biased region" description="Acidic residues" evidence="3">
    <location>
        <begin position="319"/>
        <end position="330"/>
    </location>
</feature>
<reference evidence="5 6" key="1">
    <citation type="submission" date="2015-10" db="EMBL/GenBank/DDBJ databases">
        <title>Draft genomes sequences of Candida glabrata isolates 1A, 1B, 2A, 2B, 3A and 3B.</title>
        <authorList>
            <person name="Haavelsrud O.E."/>
            <person name="Gaustad P."/>
        </authorList>
    </citation>
    <scope>NUCLEOTIDE SEQUENCE [LARGE SCALE GENOMIC DNA]</scope>
    <source>
        <strain evidence="5">910700640</strain>
    </source>
</reference>
<dbReference type="PANTHER" id="PTHR12121:SF45">
    <property type="entry name" value="NOCTURNIN"/>
    <property type="match status" value="1"/>
</dbReference>
<evidence type="ECO:0000256" key="1">
    <source>
        <dbReference type="ARBA" id="ARBA00010774"/>
    </source>
</evidence>
<comment type="caution">
    <text evidence="5">The sequence shown here is derived from an EMBL/GenBank/DDBJ whole genome shotgun (WGS) entry which is preliminary data.</text>
</comment>
<dbReference type="InterPro" id="IPR036691">
    <property type="entry name" value="Endo/exonu/phosph_ase_sf"/>
</dbReference>
<feature type="region of interest" description="Disordered" evidence="3">
    <location>
        <begin position="312"/>
        <end position="356"/>
    </location>
</feature>
<dbReference type="EMBL" id="LLZZ01000119">
    <property type="protein sequence ID" value="KTB03482.1"/>
    <property type="molecule type" value="Genomic_DNA"/>
</dbReference>
<dbReference type="AlphaFoldDB" id="A0A0W0EFI4"/>
<dbReference type="VEuPathDB" id="FungiDB:CAGL0B02387g"/>
<dbReference type="GO" id="GO:0043633">
    <property type="term" value="P:polyadenylation-dependent RNA catabolic process"/>
    <property type="evidence" value="ECO:0007669"/>
    <property type="project" value="EnsemblFungi"/>
</dbReference>
<dbReference type="InterPro" id="IPR005135">
    <property type="entry name" value="Endo/exonuclease/phosphatase"/>
</dbReference>
<name>A0A0W0EFI4_CANGB</name>
<keyword evidence="2" id="KW-0378">Hydrolase</keyword>
<dbReference type="VEuPathDB" id="FungiDB:B1J91_B02387g"/>
<evidence type="ECO:0000313" key="5">
    <source>
        <dbReference type="EMBL" id="KTB03482.1"/>
    </source>
</evidence>
<proteinExistence type="inferred from homology"/>
<gene>
    <name evidence="5" type="ORF">AO440_000265</name>
</gene>
<dbReference type="Proteomes" id="UP000054886">
    <property type="component" value="Unassembled WGS sequence"/>
</dbReference>
<dbReference type="VEuPathDB" id="FungiDB:GWK60_B02233"/>
<accession>A0A0W0EFI4</accession>
<protein>
    <submittedName>
        <fullName evidence="5">RNA exonuclease NGL2</fullName>
    </submittedName>
</protein>
<dbReference type="Pfam" id="PF03372">
    <property type="entry name" value="Exo_endo_phos"/>
    <property type="match status" value="1"/>
</dbReference>
<dbReference type="VEuPathDB" id="FungiDB:GVI51_B02277"/>
<dbReference type="SUPFAM" id="SSF56219">
    <property type="entry name" value="DNase I-like"/>
    <property type="match status" value="1"/>
</dbReference>
<keyword evidence="5" id="KW-0540">Nuclease</keyword>
<dbReference type="InterPro" id="IPR050410">
    <property type="entry name" value="CCR4/nocturin_mRNA_transcr"/>
</dbReference>
<evidence type="ECO:0000256" key="2">
    <source>
        <dbReference type="ARBA" id="ARBA00022801"/>
    </source>
</evidence>
<dbReference type="PANTHER" id="PTHR12121">
    <property type="entry name" value="CARBON CATABOLITE REPRESSOR PROTEIN 4"/>
    <property type="match status" value="1"/>
</dbReference>
<comment type="similarity">
    <text evidence="1">Belongs to the CCR4/nocturin family.</text>
</comment>
<evidence type="ECO:0000259" key="4">
    <source>
        <dbReference type="Pfam" id="PF03372"/>
    </source>
</evidence>
<organism evidence="5 6">
    <name type="scientific">Candida glabrata</name>
    <name type="common">Yeast</name>
    <name type="synonym">Torulopsis glabrata</name>
    <dbReference type="NCBI Taxonomy" id="5478"/>
    <lineage>
        <taxon>Eukaryota</taxon>
        <taxon>Fungi</taxon>
        <taxon>Dikarya</taxon>
        <taxon>Ascomycota</taxon>
        <taxon>Saccharomycotina</taxon>
        <taxon>Saccharomycetes</taxon>
        <taxon>Saccharomycetales</taxon>
        <taxon>Saccharomycetaceae</taxon>
        <taxon>Nakaseomyces</taxon>
    </lineage>
</organism>
<sequence length="471" mass="54730">MIERNGNTHNDMGYDKASGKYATPAEIEAKREARRLKKQKLREELLSRGLDPDFPAECQFIERPILLVPHGDNHERGLPLSIMTYNCLAQTLIRREMFPESGPALKWFVRSKVLLHEIKHYNADICCLQEIDDVQYDLFWSEELPKFGYKTIYFHQDSKSHGVMIAWKEELFQLESHMNIEFDREAPAGIQPRTRTNNVGLLVALAFTDAFRARNNRIRTSRSGVIIGTFHLFWHPFGTYDRTRQCLVIKKKILEFAGTVKGDYCKMFTGDFNSQPNSVPYLVLTQPHAQLNTQQRTSIEASTAYRYSERRNLGKEYSMEEEEEEEEEEEKREYEYDQGTDPWNTPRPDEFDSTEEQRQLVNNLIDRCNDVPLCATSLYSIGYHTVDPTHIADHHEPELSSWSTKWAGLLDYIFYVNQRPSTPATFETANNIAIAGYLQMPTHAQMHNHSQPYTGEYPSDHISMMCALEIY</sequence>
<evidence type="ECO:0000313" key="6">
    <source>
        <dbReference type="Proteomes" id="UP000054886"/>
    </source>
</evidence>
<dbReference type="OrthoDB" id="428734at2759"/>